<dbReference type="Proteomes" id="UP000002774">
    <property type="component" value="Chromosome"/>
</dbReference>
<feature type="domain" description="PDZ" evidence="1">
    <location>
        <begin position="83"/>
        <end position="165"/>
    </location>
</feature>
<dbReference type="GO" id="GO:0008236">
    <property type="term" value="F:serine-type peptidase activity"/>
    <property type="evidence" value="ECO:0007669"/>
    <property type="project" value="InterPro"/>
</dbReference>
<dbReference type="STRING" id="714943.Mucpa_4988"/>
<dbReference type="AlphaFoldDB" id="H1Y929"/>
<dbReference type="GO" id="GO:0006508">
    <property type="term" value="P:proteolysis"/>
    <property type="evidence" value="ECO:0007669"/>
    <property type="project" value="InterPro"/>
</dbReference>
<dbReference type="InterPro" id="IPR041613">
    <property type="entry name" value="Pept_S41_N"/>
</dbReference>
<sequence>MLLVAGFYTSCKKAPSSDETPTPTGPVTTREINTWIVDSLRYYYYWADALPLSPDLSLSPKSFFSSVKNGSDRFSTLYLPGDASTYTASSRSTYGFDYSTIIEPSSQKAVGLVKLVIDQSPAARSGLKRGDYITRINGTTITETNAAELQQQLLTQSNIKITLADLQNGQFTERAPIDLLTGITLNQPITSKVMVAGSVKVGYLYINDFIAGQREDMQGKMLALKNSGITELIIDLRYNLGGDVSAAAALCAMIAPNIQSNTAFIKYTGNRNGGTRIESFAEAATYNGGPAFTNYRAAAPALSRVYLIGTGATASAAEVVINNLKPYISVIFIGEKTIGKDEAAFTIADLRTPKRIEWEMLPIVYKIANAAGTGNYSSGLLPDYTINEMAALPLKPIGDATDPLIAAAIRSASGLAVVSINDKSLSSSTKPLQVLTDTRLIQAQQSIVITHR</sequence>
<dbReference type="GO" id="GO:0007165">
    <property type="term" value="P:signal transduction"/>
    <property type="evidence" value="ECO:0007669"/>
    <property type="project" value="TreeGrafter"/>
</dbReference>
<evidence type="ECO:0000313" key="2">
    <source>
        <dbReference type="EMBL" id="EHQ29067.1"/>
    </source>
</evidence>
<dbReference type="EMBL" id="CM001403">
    <property type="protein sequence ID" value="EHQ29067.1"/>
    <property type="molecule type" value="Genomic_DNA"/>
</dbReference>
<dbReference type="InterPro" id="IPR001478">
    <property type="entry name" value="PDZ"/>
</dbReference>
<dbReference type="MEROPS" id="S41.012"/>
<evidence type="ECO:0000313" key="3">
    <source>
        <dbReference type="Proteomes" id="UP000002774"/>
    </source>
</evidence>
<dbReference type="Pfam" id="PF18294">
    <property type="entry name" value="Pept_S41_N"/>
    <property type="match status" value="1"/>
</dbReference>
<dbReference type="Gene3D" id="2.30.42.10">
    <property type="match status" value="1"/>
</dbReference>
<accession>H1Y929</accession>
<dbReference type="InterPro" id="IPR005151">
    <property type="entry name" value="Tail-specific_protease"/>
</dbReference>
<protein>
    <submittedName>
        <fullName evidence="2">Peptidase S41</fullName>
    </submittedName>
</protein>
<dbReference type="Pfam" id="PF17820">
    <property type="entry name" value="PDZ_6"/>
    <property type="match status" value="1"/>
</dbReference>
<dbReference type="GO" id="GO:0004175">
    <property type="term" value="F:endopeptidase activity"/>
    <property type="evidence" value="ECO:0007669"/>
    <property type="project" value="TreeGrafter"/>
</dbReference>
<evidence type="ECO:0000259" key="1">
    <source>
        <dbReference type="PROSITE" id="PS50106"/>
    </source>
</evidence>
<dbReference type="InterPro" id="IPR029045">
    <property type="entry name" value="ClpP/crotonase-like_dom_sf"/>
</dbReference>
<dbReference type="SMART" id="SM00228">
    <property type="entry name" value="PDZ"/>
    <property type="match status" value="1"/>
</dbReference>
<dbReference type="InterPro" id="IPR041489">
    <property type="entry name" value="PDZ_6"/>
</dbReference>
<dbReference type="Gene3D" id="3.90.226.10">
    <property type="entry name" value="2-enoyl-CoA Hydratase, Chain A, domain 1"/>
    <property type="match status" value="1"/>
</dbReference>
<dbReference type="Pfam" id="PF03572">
    <property type="entry name" value="Peptidase_S41"/>
    <property type="match status" value="1"/>
</dbReference>
<dbReference type="PANTHER" id="PTHR32060:SF30">
    <property type="entry name" value="CARBOXY-TERMINAL PROCESSING PROTEASE CTPA"/>
    <property type="match status" value="1"/>
</dbReference>
<dbReference type="Gene3D" id="3.30.750.170">
    <property type="match status" value="1"/>
</dbReference>
<dbReference type="PANTHER" id="PTHR32060">
    <property type="entry name" value="TAIL-SPECIFIC PROTEASE"/>
    <property type="match status" value="1"/>
</dbReference>
<dbReference type="HOGENOM" id="CLU_031949_0_1_10"/>
<name>H1Y929_9SPHI</name>
<dbReference type="eggNOG" id="COG0793">
    <property type="taxonomic scope" value="Bacteria"/>
</dbReference>
<dbReference type="PROSITE" id="PS50106">
    <property type="entry name" value="PDZ"/>
    <property type="match status" value="1"/>
</dbReference>
<dbReference type="SUPFAM" id="SSF50156">
    <property type="entry name" value="PDZ domain-like"/>
    <property type="match status" value="1"/>
</dbReference>
<gene>
    <name evidence="2" type="ORF">Mucpa_4988</name>
</gene>
<dbReference type="SUPFAM" id="SSF52096">
    <property type="entry name" value="ClpP/crotonase"/>
    <property type="match status" value="1"/>
</dbReference>
<dbReference type="SMART" id="SM00245">
    <property type="entry name" value="TSPc"/>
    <property type="match status" value="1"/>
</dbReference>
<dbReference type="CDD" id="cd07561">
    <property type="entry name" value="Peptidase_S41_CPP_like"/>
    <property type="match status" value="1"/>
</dbReference>
<dbReference type="InterPro" id="IPR036034">
    <property type="entry name" value="PDZ_sf"/>
</dbReference>
<dbReference type="GO" id="GO:0030288">
    <property type="term" value="C:outer membrane-bounded periplasmic space"/>
    <property type="evidence" value="ECO:0007669"/>
    <property type="project" value="TreeGrafter"/>
</dbReference>
<keyword evidence="3" id="KW-1185">Reference proteome</keyword>
<reference evidence="2" key="1">
    <citation type="submission" date="2011-09" db="EMBL/GenBank/DDBJ databases">
        <title>The permanent draft genome of Mucilaginibacter paludis DSM 18603.</title>
        <authorList>
            <consortium name="US DOE Joint Genome Institute (JGI-PGF)"/>
            <person name="Lucas S."/>
            <person name="Han J."/>
            <person name="Lapidus A."/>
            <person name="Bruce D."/>
            <person name="Goodwin L."/>
            <person name="Pitluck S."/>
            <person name="Peters L."/>
            <person name="Kyrpides N."/>
            <person name="Mavromatis K."/>
            <person name="Ivanova N."/>
            <person name="Mikhailova N."/>
            <person name="Held B."/>
            <person name="Detter J.C."/>
            <person name="Tapia R."/>
            <person name="Han C."/>
            <person name="Land M."/>
            <person name="Hauser L."/>
            <person name="Markowitz V."/>
            <person name="Cheng J.-F."/>
            <person name="Hugenholtz P."/>
            <person name="Woyke T."/>
            <person name="Wu D."/>
            <person name="Tindall B."/>
            <person name="Brambilla E."/>
            <person name="Klenk H.-P."/>
            <person name="Eisen J.A."/>
        </authorList>
    </citation>
    <scope>NUCLEOTIDE SEQUENCE [LARGE SCALE GENOMIC DNA]</scope>
    <source>
        <strain evidence="2">DSM 18603</strain>
    </source>
</reference>
<proteinExistence type="predicted"/>
<organism evidence="2 3">
    <name type="scientific">Mucilaginibacter paludis DSM 18603</name>
    <dbReference type="NCBI Taxonomy" id="714943"/>
    <lineage>
        <taxon>Bacteria</taxon>
        <taxon>Pseudomonadati</taxon>
        <taxon>Bacteroidota</taxon>
        <taxon>Sphingobacteriia</taxon>
        <taxon>Sphingobacteriales</taxon>
        <taxon>Sphingobacteriaceae</taxon>
        <taxon>Mucilaginibacter</taxon>
    </lineage>
</organism>